<dbReference type="SUPFAM" id="SSF56112">
    <property type="entry name" value="Protein kinase-like (PK-like)"/>
    <property type="match status" value="1"/>
</dbReference>
<organism evidence="16 17">
    <name type="scientific">Cynara cardunculus var. scolymus</name>
    <name type="common">Globe artichoke</name>
    <name type="synonym">Cynara scolymus</name>
    <dbReference type="NCBI Taxonomy" id="59895"/>
    <lineage>
        <taxon>Eukaryota</taxon>
        <taxon>Viridiplantae</taxon>
        <taxon>Streptophyta</taxon>
        <taxon>Embryophyta</taxon>
        <taxon>Tracheophyta</taxon>
        <taxon>Spermatophyta</taxon>
        <taxon>Magnoliopsida</taxon>
        <taxon>eudicotyledons</taxon>
        <taxon>Gunneridae</taxon>
        <taxon>Pentapetalae</taxon>
        <taxon>asterids</taxon>
        <taxon>campanulids</taxon>
        <taxon>Asterales</taxon>
        <taxon>Asteraceae</taxon>
        <taxon>Carduoideae</taxon>
        <taxon>Cardueae</taxon>
        <taxon>Carduinae</taxon>
        <taxon>Cynara</taxon>
    </lineage>
</organism>
<keyword evidence="7" id="KW-0418">Kinase</keyword>
<keyword evidence="2" id="KW-0723">Serine/threonine-protein kinase</keyword>
<evidence type="ECO:0000313" key="17">
    <source>
        <dbReference type="Proteomes" id="UP000243975"/>
    </source>
</evidence>
<keyword evidence="3" id="KW-0808">Transferase</keyword>
<dbReference type="Gene3D" id="3.30.200.20">
    <property type="entry name" value="Phosphorylase Kinase, domain 1"/>
    <property type="match status" value="1"/>
</dbReference>
<evidence type="ECO:0000256" key="7">
    <source>
        <dbReference type="ARBA" id="ARBA00022777"/>
    </source>
</evidence>
<dbReference type="Pfam" id="PF12819">
    <property type="entry name" value="Malectin_like"/>
    <property type="match status" value="1"/>
</dbReference>
<dbReference type="FunFam" id="2.60.120.430:FF:000001">
    <property type="entry name" value="Receptor-like protein kinase FERONIA"/>
    <property type="match status" value="1"/>
</dbReference>
<keyword evidence="11" id="KW-0325">Glycoprotein</keyword>
<evidence type="ECO:0000256" key="8">
    <source>
        <dbReference type="ARBA" id="ARBA00022840"/>
    </source>
</evidence>
<feature type="transmembrane region" description="Helical" evidence="13">
    <location>
        <begin position="420"/>
        <end position="448"/>
    </location>
</feature>
<evidence type="ECO:0000256" key="12">
    <source>
        <dbReference type="PROSITE-ProRule" id="PRU10141"/>
    </source>
</evidence>
<dbReference type="PROSITE" id="PS50011">
    <property type="entry name" value="PROTEIN_KINASE_DOM"/>
    <property type="match status" value="1"/>
</dbReference>
<feature type="signal peptide" evidence="14">
    <location>
        <begin position="1"/>
        <end position="23"/>
    </location>
</feature>
<keyword evidence="17" id="KW-1185">Reference proteome</keyword>
<dbReference type="InterPro" id="IPR000719">
    <property type="entry name" value="Prot_kinase_dom"/>
</dbReference>
<accession>A0A103YIP7</accession>
<evidence type="ECO:0000256" key="10">
    <source>
        <dbReference type="ARBA" id="ARBA00023136"/>
    </source>
</evidence>
<dbReference type="GO" id="GO:0005524">
    <property type="term" value="F:ATP binding"/>
    <property type="evidence" value="ECO:0007669"/>
    <property type="project" value="UniProtKB-UniRule"/>
</dbReference>
<dbReference type="InterPro" id="IPR011009">
    <property type="entry name" value="Kinase-like_dom_sf"/>
</dbReference>
<dbReference type="Gene3D" id="2.60.120.430">
    <property type="entry name" value="Galactose-binding lectin"/>
    <property type="match status" value="2"/>
</dbReference>
<comment type="subcellular location">
    <subcellularLocation>
        <location evidence="1">Membrane</location>
        <topology evidence="1">Single-pass membrane protein</topology>
    </subcellularLocation>
</comment>
<dbReference type="CDD" id="cd14066">
    <property type="entry name" value="STKc_IRAK"/>
    <property type="match status" value="1"/>
</dbReference>
<dbReference type="AlphaFoldDB" id="A0A103YIP7"/>
<feature type="domain" description="Protein kinase" evidence="15">
    <location>
        <begin position="509"/>
        <end position="782"/>
    </location>
</feature>
<dbReference type="Pfam" id="PF07714">
    <property type="entry name" value="PK_Tyr_Ser-Thr"/>
    <property type="match status" value="1"/>
</dbReference>
<feature type="chain" id="PRO_5007119754" evidence="14">
    <location>
        <begin position="24"/>
        <end position="828"/>
    </location>
</feature>
<evidence type="ECO:0000256" key="6">
    <source>
        <dbReference type="ARBA" id="ARBA00022741"/>
    </source>
</evidence>
<evidence type="ECO:0000256" key="13">
    <source>
        <dbReference type="SAM" id="Phobius"/>
    </source>
</evidence>
<protein>
    <submittedName>
        <fullName evidence="16">Concanavalin A-like lectin/glucanase, subgroup</fullName>
    </submittedName>
</protein>
<proteinExistence type="predicted"/>
<sequence length="828" mass="92023">MIHSKRSILYSFLCAFHLQFAICSSSTHHADSFLITCGEAKTPTEMEDGRVFESDLGNTLVNISPLSHTIVSNFEMGVPKILSSARVFTTSSIYTFTTNKIGRHWLRLHFYPVNNTRFDLNSAVFSVEANGITLIHEFSFFRDNLSFPLFKEYIIEVTGSNSGKLVLGLLPWDNSIAFINGIEILFVPDKQFTSKMLSIPLGSVLELPTHVGFETVFRLNMGGPNLSPINDSLWRKWGSDESFLVNPAAARNVSVNPSSIRHHNGVSTDIAPNSVYATAQEMADANVNNQRFNISWLFEVEQGFAYFIRLHFCDIVGSRLHELVFDVYINNQSAIESFDVSSRAKGLSSAYFVDFFTNVSMGSNRILVQVGPSRLGGYLPTAVLNGLEIMKMSNPSDSLDGRLAAYLDSNEIKDSKKMRMIIVISSCLGVGFVLILLVLIVFTVFLCFRHKKKPKDDDDDGPVAWSPLPMYVGNSGTKFSSNTFGSTTASHSLSQILSFSEVRDATRNFDKSLLLGSGGFGKVYKGVLENGLVVAVKRGNPRSQQGLVEFKTEIEMLSKLRHRHLVSLIGYCEEQNEMILVYEYMAGGPLRQHLYGSNLPPLTWKQRLEIGVGAAKGLHYLHTGVAETIIHRDVKTTNILLDENLDAKVADFGLSKFGPSLNQTHVSTAVKGSFGYLDPEYFRRQQLTEKSDVYSFGVVMLEMLCARPAINPTLPREQVNIAEWAMNWQKKGELEKIMDPDLMGFVNLESLRKYGETAQKCLSENGNERPSMGDVLWNLEYALQLQEVGNGSGGDVDGISDIPDRIPDVESVHSIDIETVSDLESNGT</sequence>
<dbReference type="GO" id="GO:0016020">
    <property type="term" value="C:membrane"/>
    <property type="evidence" value="ECO:0007669"/>
    <property type="project" value="UniProtKB-SubCell"/>
</dbReference>
<dbReference type="PROSITE" id="PS00107">
    <property type="entry name" value="PROTEIN_KINASE_ATP"/>
    <property type="match status" value="1"/>
</dbReference>
<dbReference type="EMBL" id="LEKV01001042">
    <property type="protein sequence ID" value="KVI09803.1"/>
    <property type="molecule type" value="Genomic_DNA"/>
</dbReference>
<dbReference type="GO" id="GO:0004674">
    <property type="term" value="F:protein serine/threonine kinase activity"/>
    <property type="evidence" value="ECO:0007669"/>
    <property type="project" value="UniProtKB-KW"/>
</dbReference>
<dbReference type="InterPro" id="IPR024788">
    <property type="entry name" value="Malectin-like_Carb-bd_dom"/>
</dbReference>
<dbReference type="PROSITE" id="PS00108">
    <property type="entry name" value="PROTEIN_KINASE_ST"/>
    <property type="match status" value="1"/>
</dbReference>
<name>A0A103YIP7_CYNCS</name>
<dbReference type="InterPro" id="IPR008271">
    <property type="entry name" value="Ser/Thr_kinase_AS"/>
</dbReference>
<keyword evidence="9 13" id="KW-1133">Transmembrane helix</keyword>
<gene>
    <name evidence="16" type="ORF">Ccrd_011787</name>
</gene>
<dbReference type="STRING" id="59895.A0A103YIP7"/>
<dbReference type="OMA" id="KNDSLWR"/>
<keyword evidence="6 12" id="KW-0547">Nucleotide-binding</keyword>
<keyword evidence="10 13" id="KW-0472">Membrane</keyword>
<dbReference type="FunFam" id="3.30.200.20:FF:000039">
    <property type="entry name" value="receptor-like protein kinase FERONIA"/>
    <property type="match status" value="1"/>
</dbReference>
<evidence type="ECO:0000256" key="9">
    <source>
        <dbReference type="ARBA" id="ARBA00022989"/>
    </source>
</evidence>
<evidence type="ECO:0000256" key="1">
    <source>
        <dbReference type="ARBA" id="ARBA00004167"/>
    </source>
</evidence>
<evidence type="ECO:0000256" key="4">
    <source>
        <dbReference type="ARBA" id="ARBA00022692"/>
    </source>
</evidence>
<evidence type="ECO:0000256" key="14">
    <source>
        <dbReference type="SAM" id="SignalP"/>
    </source>
</evidence>
<reference evidence="16 17" key="1">
    <citation type="journal article" date="2016" name="Sci. Rep.">
        <title>The genome sequence of the outbreeding globe artichoke constructed de novo incorporating a phase-aware low-pass sequencing strategy of F1 progeny.</title>
        <authorList>
            <person name="Scaglione D."/>
            <person name="Reyes-Chin-Wo S."/>
            <person name="Acquadro A."/>
            <person name="Froenicke L."/>
            <person name="Portis E."/>
            <person name="Beitel C."/>
            <person name="Tirone M."/>
            <person name="Mauro R."/>
            <person name="Lo Monaco A."/>
            <person name="Mauromicale G."/>
            <person name="Faccioli P."/>
            <person name="Cattivelli L."/>
            <person name="Rieseberg L."/>
            <person name="Michelmore R."/>
            <person name="Lanteri S."/>
        </authorList>
    </citation>
    <scope>NUCLEOTIDE SEQUENCE [LARGE SCALE GENOMIC DNA]</scope>
    <source>
        <strain evidence="16">2C</strain>
    </source>
</reference>
<dbReference type="SMART" id="SM00220">
    <property type="entry name" value="S_TKc"/>
    <property type="match status" value="1"/>
</dbReference>
<dbReference type="Proteomes" id="UP000243975">
    <property type="component" value="Unassembled WGS sequence"/>
</dbReference>
<keyword evidence="4 13" id="KW-0812">Transmembrane</keyword>
<dbReference type="PANTHER" id="PTHR47989">
    <property type="entry name" value="OS01G0750732 PROTEIN"/>
    <property type="match status" value="1"/>
</dbReference>
<dbReference type="InterPro" id="IPR017441">
    <property type="entry name" value="Protein_kinase_ATP_BS"/>
</dbReference>
<dbReference type="FunFam" id="1.10.510.10:FF:000058">
    <property type="entry name" value="Receptor-like protein kinase FERONIA"/>
    <property type="match status" value="1"/>
</dbReference>
<comment type="caution">
    <text evidence="16">The sequence shown here is derived from an EMBL/GenBank/DDBJ whole genome shotgun (WGS) entry which is preliminary data.</text>
</comment>
<dbReference type="InterPro" id="IPR001245">
    <property type="entry name" value="Ser-Thr/Tyr_kinase_cat_dom"/>
</dbReference>
<keyword evidence="5 14" id="KW-0732">Signal</keyword>
<dbReference type="Gene3D" id="1.10.510.10">
    <property type="entry name" value="Transferase(Phosphotransferase) domain 1"/>
    <property type="match status" value="1"/>
</dbReference>
<evidence type="ECO:0000313" key="16">
    <source>
        <dbReference type="EMBL" id="KVI09803.1"/>
    </source>
</evidence>
<evidence type="ECO:0000256" key="11">
    <source>
        <dbReference type="ARBA" id="ARBA00023180"/>
    </source>
</evidence>
<evidence type="ECO:0000259" key="15">
    <source>
        <dbReference type="PROSITE" id="PS50011"/>
    </source>
</evidence>
<dbReference type="PANTHER" id="PTHR47989:SF62">
    <property type="entry name" value="OS05G0423500 PROTEIN"/>
    <property type="match status" value="1"/>
</dbReference>
<evidence type="ECO:0000256" key="2">
    <source>
        <dbReference type="ARBA" id="ARBA00022527"/>
    </source>
</evidence>
<evidence type="ECO:0000256" key="3">
    <source>
        <dbReference type="ARBA" id="ARBA00022679"/>
    </source>
</evidence>
<keyword evidence="8 12" id="KW-0067">ATP-binding</keyword>
<evidence type="ECO:0000256" key="5">
    <source>
        <dbReference type="ARBA" id="ARBA00022729"/>
    </source>
</evidence>
<feature type="binding site" evidence="12">
    <location>
        <position position="537"/>
    </location>
    <ligand>
        <name>ATP</name>
        <dbReference type="ChEBI" id="CHEBI:30616"/>
    </ligand>
</feature>
<dbReference type="Gramene" id="KVI09803">
    <property type="protein sequence ID" value="KVI09803"/>
    <property type="gene ID" value="Ccrd_011787"/>
</dbReference>